<dbReference type="Proteomes" id="UP000639643">
    <property type="component" value="Unassembled WGS sequence"/>
</dbReference>
<evidence type="ECO:0000313" key="1">
    <source>
        <dbReference type="EMBL" id="KAF6844685.1"/>
    </source>
</evidence>
<keyword evidence="1" id="KW-0547">Nucleotide-binding</keyword>
<evidence type="ECO:0000313" key="2">
    <source>
        <dbReference type="Proteomes" id="UP000639643"/>
    </source>
</evidence>
<dbReference type="GO" id="GO:0004386">
    <property type="term" value="F:helicase activity"/>
    <property type="evidence" value="ECO:0007669"/>
    <property type="project" value="UniProtKB-KW"/>
</dbReference>
<accession>A0A8H6NYB4</accession>
<proteinExistence type="predicted"/>
<gene>
    <name evidence="1" type="ORF">CMUS01_00869</name>
</gene>
<keyword evidence="2" id="KW-1185">Reference proteome</keyword>
<reference evidence="1" key="1">
    <citation type="journal article" date="2020" name="Phytopathology">
        <title>Genome Sequence Resources of Colletotrichum truncatum, C. plurivorum, C. musicola, and C. sojae: Four Species Pathogenic to Soybean (Glycine max).</title>
        <authorList>
            <person name="Rogerio F."/>
            <person name="Boufleur T.R."/>
            <person name="Ciampi-Guillardi M."/>
            <person name="Sukno S.A."/>
            <person name="Thon M.R."/>
            <person name="Massola Junior N.S."/>
            <person name="Baroncelli R."/>
        </authorList>
    </citation>
    <scope>NUCLEOTIDE SEQUENCE</scope>
    <source>
        <strain evidence="1">LFN0074</strain>
    </source>
</reference>
<comment type="caution">
    <text evidence="1">The sequence shown here is derived from an EMBL/GenBank/DDBJ whole genome shotgun (WGS) entry which is preliminary data.</text>
</comment>
<sequence>MSHINAALTEVVSHGDFLCVASSMSNSQCSYQRYKSSAIKGIVVDEAANMQRGDLFCLWGNTLLPCFLGRDPKQLPPTVMSETEKVMDGK</sequence>
<name>A0A8H6NYB4_9PEZI</name>
<keyword evidence="1" id="KW-0378">Hydrolase</keyword>
<dbReference type="AlphaFoldDB" id="A0A8H6NYB4"/>
<keyword evidence="1" id="KW-0067">ATP-binding</keyword>
<keyword evidence="1" id="KW-0347">Helicase</keyword>
<protein>
    <submittedName>
        <fullName evidence="1">DNA helicase</fullName>
    </submittedName>
</protein>
<dbReference type="OrthoDB" id="6513042at2759"/>
<dbReference type="EMBL" id="WIGM01000012">
    <property type="protein sequence ID" value="KAF6844685.1"/>
    <property type="molecule type" value="Genomic_DNA"/>
</dbReference>
<organism evidence="1 2">
    <name type="scientific">Colletotrichum musicola</name>
    <dbReference type="NCBI Taxonomy" id="2175873"/>
    <lineage>
        <taxon>Eukaryota</taxon>
        <taxon>Fungi</taxon>
        <taxon>Dikarya</taxon>
        <taxon>Ascomycota</taxon>
        <taxon>Pezizomycotina</taxon>
        <taxon>Sordariomycetes</taxon>
        <taxon>Hypocreomycetidae</taxon>
        <taxon>Glomerellales</taxon>
        <taxon>Glomerellaceae</taxon>
        <taxon>Colletotrichum</taxon>
        <taxon>Colletotrichum orchidearum species complex</taxon>
    </lineage>
</organism>